<feature type="compositionally biased region" description="Low complexity" evidence="1">
    <location>
        <begin position="155"/>
        <end position="164"/>
    </location>
</feature>
<organism evidence="2 3">
    <name type="scientific">Ficus carica</name>
    <name type="common">Common fig</name>
    <dbReference type="NCBI Taxonomy" id="3494"/>
    <lineage>
        <taxon>Eukaryota</taxon>
        <taxon>Viridiplantae</taxon>
        <taxon>Streptophyta</taxon>
        <taxon>Embryophyta</taxon>
        <taxon>Tracheophyta</taxon>
        <taxon>Spermatophyta</taxon>
        <taxon>Magnoliopsida</taxon>
        <taxon>eudicotyledons</taxon>
        <taxon>Gunneridae</taxon>
        <taxon>Pentapetalae</taxon>
        <taxon>rosids</taxon>
        <taxon>fabids</taxon>
        <taxon>Rosales</taxon>
        <taxon>Moraceae</taxon>
        <taxon>Ficeae</taxon>
        <taxon>Ficus</taxon>
    </lineage>
</organism>
<sequence length="236" mass="25425">MLMGVKCGASGRTVTPVAEKSRAWAERRLHVAHDPDSRWCCPGPKLRLGSSSAFSQDREGSASGPSGSTERCHTVKHEVSCLVSAYVVGGVNHLKGWDFPVCLLCHDYLLDLAVVCVLFAWELRQACIGLGGLASRSRTSERVLRNSGPGWPRQGPRGMANRAGRRGACPVTVCWRGMLMGVKYGASGRAVTPVAEKSGAWAERCLHLAHDPDSCWCCSDTNCHKVVDTPNHVGTN</sequence>
<evidence type="ECO:0000313" key="3">
    <source>
        <dbReference type="Proteomes" id="UP001187192"/>
    </source>
</evidence>
<keyword evidence="3" id="KW-1185">Reference proteome</keyword>
<name>A0AA88JDG1_FICCA</name>
<feature type="region of interest" description="Disordered" evidence="1">
    <location>
        <begin position="50"/>
        <end position="71"/>
    </location>
</feature>
<dbReference type="EMBL" id="BTGU01000556">
    <property type="protein sequence ID" value="GMN68121.1"/>
    <property type="molecule type" value="Genomic_DNA"/>
</dbReference>
<accession>A0AA88JDG1</accession>
<proteinExistence type="predicted"/>
<dbReference type="AlphaFoldDB" id="A0AA88JDG1"/>
<feature type="region of interest" description="Disordered" evidence="1">
    <location>
        <begin position="141"/>
        <end position="164"/>
    </location>
</feature>
<comment type="caution">
    <text evidence="2">The sequence shown here is derived from an EMBL/GenBank/DDBJ whole genome shotgun (WGS) entry which is preliminary data.</text>
</comment>
<evidence type="ECO:0000313" key="2">
    <source>
        <dbReference type="EMBL" id="GMN68121.1"/>
    </source>
</evidence>
<dbReference type="Proteomes" id="UP001187192">
    <property type="component" value="Unassembled WGS sequence"/>
</dbReference>
<protein>
    <submittedName>
        <fullName evidence="2">Uncharacterized protein</fullName>
    </submittedName>
</protein>
<evidence type="ECO:0000256" key="1">
    <source>
        <dbReference type="SAM" id="MobiDB-lite"/>
    </source>
</evidence>
<gene>
    <name evidence="2" type="ORF">TIFTF001_037179</name>
</gene>
<reference evidence="2" key="1">
    <citation type="submission" date="2023-07" db="EMBL/GenBank/DDBJ databases">
        <title>draft genome sequence of fig (Ficus carica).</title>
        <authorList>
            <person name="Takahashi T."/>
            <person name="Nishimura K."/>
        </authorList>
    </citation>
    <scope>NUCLEOTIDE SEQUENCE</scope>
</reference>